<evidence type="ECO:0000313" key="1">
    <source>
        <dbReference type="EMBL" id="ETJ45776.1"/>
    </source>
</evidence>
<comment type="caution">
    <text evidence="1">The sequence shown here is derived from an EMBL/GenBank/DDBJ whole genome shotgun (WGS) entry which is preliminary data.</text>
</comment>
<name>W1YU16_9ZZZZ</name>
<gene>
    <name evidence="1" type="ORF">Q604_UNBC00236G0001</name>
</gene>
<sequence length="52" mass="5661">MINGELIDLVAGPYEARIATSGATLVHLRREGRDVVVPFDAERTLPAAWQGK</sequence>
<reference evidence="1" key="1">
    <citation type="submission" date="2013-12" db="EMBL/GenBank/DDBJ databases">
        <title>A Varibaculum cambriense genome reconstructed from a premature infant gut community with otherwise low bacterial novelty that shifts toward anaerobic metabolism during the third week of life.</title>
        <authorList>
            <person name="Brown C.T."/>
            <person name="Sharon I."/>
            <person name="Thomas B.C."/>
            <person name="Castelle C.J."/>
            <person name="Morowitz M.J."/>
            <person name="Banfield J.F."/>
        </authorList>
    </citation>
    <scope>NUCLEOTIDE SEQUENCE</scope>
</reference>
<accession>W1YU16</accession>
<feature type="non-terminal residue" evidence="1">
    <location>
        <position position="52"/>
    </location>
</feature>
<dbReference type="AlphaFoldDB" id="W1YU16"/>
<proteinExistence type="predicted"/>
<organism evidence="1">
    <name type="scientific">human gut metagenome</name>
    <dbReference type="NCBI Taxonomy" id="408170"/>
    <lineage>
        <taxon>unclassified sequences</taxon>
        <taxon>metagenomes</taxon>
        <taxon>organismal metagenomes</taxon>
    </lineage>
</organism>
<protein>
    <submittedName>
        <fullName evidence="1">Aldose-1-epimerase family protein</fullName>
    </submittedName>
</protein>
<dbReference type="EMBL" id="AZMM01000236">
    <property type="protein sequence ID" value="ETJ45776.1"/>
    <property type="molecule type" value="Genomic_DNA"/>
</dbReference>